<evidence type="ECO:0000313" key="13">
    <source>
        <dbReference type="Proteomes" id="UP000642920"/>
    </source>
</evidence>
<dbReference type="Proteomes" id="UP000642920">
    <property type="component" value="Unassembled WGS sequence"/>
</dbReference>
<dbReference type="InterPro" id="IPR011060">
    <property type="entry name" value="RibuloseP-bd_barrel"/>
</dbReference>
<evidence type="ECO:0000256" key="11">
    <source>
        <dbReference type="RuleBase" id="RU003658"/>
    </source>
</evidence>
<dbReference type="GO" id="GO:0000162">
    <property type="term" value="P:L-tryptophan biosynthetic process"/>
    <property type="evidence" value="ECO:0007669"/>
    <property type="project" value="TreeGrafter"/>
</dbReference>
<dbReference type="InterPro" id="IPR006063">
    <property type="entry name" value="HisA_bact_arch"/>
</dbReference>
<sequence>MEIIPAIDIIDGKCVRLTKGDYNQKTEYNDNPVEVAQEFEAAGIKRLHLVDLDGAKAKKVVNLDVLKNIANETNLAIDFGGGVQSTQDLEKVFNAGASQVTGGSIAVKNEALFTEWIYEFGGDKIILGADVKDEQIAIHGWEEKADWQIYDFLEHYLEKGLRHVICTDVSKDGALQGPSTELYIKILDRFPTIKLIASGGVSNLYDLEELDKIGVYGAIVGKAIYEKRISLSELKNI</sequence>
<keyword evidence="7 9" id="KW-0368">Histidine biosynthesis</keyword>
<dbReference type="HAMAP" id="MF_01014">
    <property type="entry name" value="HisA"/>
    <property type="match status" value="1"/>
</dbReference>
<dbReference type="GO" id="GO:0000105">
    <property type="term" value="P:L-histidine biosynthetic process"/>
    <property type="evidence" value="ECO:0007669"/>
    <property type="project" value="UniProtKB-UniRule"/>
</dbReference>
<keyword evidence="8 9" id="KW-0413">Isomerase</keyword>
<dbReference type="CDD" id="cd04732">
    <property type="entry name" value="HisA"/>
    <property type="match status" value="1"/>
</dbReference>
<gene>
    <name evidence="9 12" type="primary">hisA</name>
    <name evidence="12" type="ORF">JKP34_15455</name>
</gene>
<dbReference type="Pfam" id="PF00977">
    <property type="entry name" value="His_biosynth"/>
    <property type="match status" value="1"/>
</dbReference>
<evidence type="ECO:0000256" key="8">
    <source>
        <dbReference type="ARBA" id="ARBA00023235"/>
    </source>
</evidence>
<evidence type="ECO:0000256" key="9">
    <source>
        <dbReference type="HAMAP-Rule" id="MF_01014"/>
    </source>
</evidence>
<evidence type="ECO:0000256" key="10">
    <source>
        <dbReference type="RuleBase" id="RU003657"/>
    </source>
</evidence>
<comment type="similarity">
    <text evidence="4 9 10">Belongs to the HisA/HisF family.</text>
</comment>
<keyword evidence="5 9" id="KW-0963">Cytoplasm</keyword>
<dbReference type="PANTHER" id="PTHR43090:SF2">
    <property type="entry name" value="1-(5-PHOSPHORIBOSYL)-5-[(5-PHOSPHORIBOSYLAMINO)METHYLIDENEAMINO] IMIDAZOLE-4-CARBOXAMIDE ISOMERASE"/>
    <property type="match status" value="1"/>
</dbReference>
<comment type="catalytic activity">
    <reaction evidence="1 9 11">
        <text>1-(5-phospho-beta-D-ribosyl)-5-[(5-phospho-beta-D-ribosylamino)methylideneamino]imidazole-4-carboxamide = 5-[(5-phospho-1-deoxy-D-ribulos-1-ylimino)methylamino]-1-(5-phospho-beta-D-ribosyl)imidazole-4-carboxamide</text>
        <dbReference type="Rhea" id="RHEA:15469"/>
        <dbReference type="ChEBI" id="CHEBI:58435"/>
        <dbReference type="ChEBI" id="CHEBI:58525"/>
        <dbReference type="EC" id="5.3.1.16"/>
    </reaction>
</comment>
<dbReference type="EC" id="5.3.1.16" evidence="9 11"/>
<evidence type="ECO:0000256" key="5">
    <source>
        <dbReference type="ARBA" id="ARBA00022490"/>
    </source>
</evidence>
<dbReference type="SUPFAM" id="SSF51366">
    <property type="entry name" value="Ribulose-phoshate binding barrel"/>
    <property type="match status" value="1"/>
</dbReference>
<comment type="pathway">
    <text evidence="3 9 11">Amino-acid biosynthesis; L-histidine biosynthesis; L-histidine from 5-phospho-alpha-D-ribose 1-diphosphate: step 4/9.</text>
</comment>
<organism evidence="12 13">
    <name type="scientific">Marivirga atlantica</name>
    <dbReference type="NCBI Taxonomy" id="1548457"/>
    <lineage>
        <taxon>Bacteria</taxon>
        <taxon>Pseudomonadati</taxon>
        <taxon>Bacteroidota</taxon>
        <taxon>Cytophagia</taxon>
        <taxon>Cytophagales</taxon>
        <taxon>Marivirgaceae</taxon>
        <taxon>Marivirga</taxon>
    </lineage>
</organism>
<evidence type="ECO:0000256" key="2">
    <source>
        <dbReference type="ARBA" id="ARBA00004496"/>
    </source>
</evidence>
<dbReference type="GO" id="GO:0005737">
    <property type="term" value="C:cytoplasm"/>
    <property type="evidence" value="ECO:0007669"/>
    <property type="project" value="UniProtKB-SubCell"/>
</dbReference>
<feature type="active site" description="Proton acceptor" evidence="9">
    <location>
        <position position="8"/>
    </location>
</feature>
<evidence type="ECO:0000256" key="7">
    <source>
        <dbReference type="ARBA" id="ARBA00023102"/>
    </source>
</evidence>
<dbReference type="RefSeq" id="WP_201923448.1">
    <property type="nucleotide sequence ID" value="NZ_JAERQG010000004.1"/>
</dbReference>
<feature type="active site" description="Proton donor" evidence="9">
    <location>
        <position position="130"/>
    </location>
</feature>
<reference evidence="12" key="1">
    <citation type="submission" date="2021-01" db="EMBL/GenBank/DDBJ databases">
        <title>Marivirga sp. nov., isolated from intertidal surface sediments.</title>
        <authorList>
            <person name="Zhang M."/>
        </authorList>
    </citation>
    <scope>NUCLEOTIDE SEQUENCE</scope>
    <source>
        <strain evidence="12">SM1354</strain>
    </source>
</reference>
<comment type="subcellular location">
    <subcellularLocation>
        <location evidence="2 9 11">Cytoplasm</location>
    </subcellularLocation>
</comment>
<keyword evidence="6 9" id="KW-0028">Amino-acid biosynthesis</keyword>
<dbReference type="FunFam" id="3.20.20.70:FF:000009">
    <property type="entry name" value="1-(5-phosphoribosyl)-5-[(5-phosphoribosylamino)methylideneamino] imidazole-4-carboxamide isomerase"/>
    <property type="match status" value="1"/>
</dbReference>
<dbReference type="InterPro" id="IPR044524">
    <property type="entry name" value="Isoase_HisA-like"/>
</dbReference>
<dbReference type="PANTHER" id="PTHR43090">
    <property type="entry name" value="1-(5-PHOSPHORIBOSYL)-5-[(5-PHOSPHORIBOSYLAMINO)METHYLIDENEAMINO] IMIDAZOLE-4-CARBOXAMIDE ISOMERASE"/>
    <property type="match status" value="1"/>
</dbReference>
<dbReference type="InterPro" id="IPR023016">
    <property type="entry name" value="HisA/PriA"/>
</dbReference>
<evidence type="ECO:0000313" key="12">
    <source>
        <dbReference type="EMBL" id="MBL0766663.1"/>
    </source>
</evidence>
<evidence type="ECO:0000256" key="1">
    <source>
        <dbReference type="ARBA" id="ARBA00000901"/>
    </source>
</evidence>
<protein>
    <recommendedName>
        <fullName evidence="9 11">1-(5-phosphoribosyl)-5-[(5-phosphoribosylamino)methylideneamino] imidazole-4-carboxamide isomerase</fullName>
        <ecNumber evidence="9 11">5.3.1.16</ecNumber>
    </recommendedName>
    <alternativeName>
        <fullName evidence="9">Phosphoribosylformimino-5-aminoimidazole carboxamide ribotide isomerase</fullName>
    </alternativeName>
</protein>
<dbReference type="GO" id="GO:0003949">
    <property type="term" value="F:1-(5-phosphoribosyl)-5-[(5-phosphoribosylamino)methylideneamino]imidazole-4-carboxamide isomerase activity"/>
    <property type="evidence" value="ECO:0007669"/>
    <property type="project" value="UniProtKB-UniRule"/>
</dbReference>
<keyword evidence="13" id="KW-1185">Reference proteome</keyword>
<name>A0A937ANA8_9BACT</name>
<dbReference type="InterPro" id="IPR013785">
    <property type="entry name" value="Aldolase_TIM"/>
</dbReference>
<evidence type="ECO:0000256" key="4">
    <source>
        <dbReference type="ARBA" id="ARBA00009667"/>
    </source>
</evidence>
<dbReference type="NCBIfam" id="TIGR00007">
    <property type="entry name" value="1-(5-phosphoribosyl)-5-[(5-phosphoribosylamino)methylideneamino]imidazole-4-carboxamide isomerase"/>
    <property type="match status" value="1"/>
</dbReference>
<dbReference type="Gene3D" id="3.20.20.70">
    <property type="entry name" value="Aldolase class I"/>
    <property type="match status" value="1"/>
</dbReference>
<dbReference type="AlphaFoldDB" id="A0A937ANA8"/>
<comment type="caution">
    <text evidence="12">The sequence shown here is derived from an EMBL/GenBank/DDBJ whole genome shotgun (WGS) entry which is preliminary data.</text>
</comment>
<evidence type="ECO:0000256" key="3">
    <source>
        <dbReference type="ARBA" id="ARBA00005133"/>
    </source>
</evidence>
<dbReference type="EMBL" id="JAERQG010000004">
    <property type="protein sequence ID" value="MBL0766663.1"/>
    <property type="molecule type" value="Genomic_DNA"/>
</dbReference>
<evidence type="ECO:0000256" key="6">
    <source>
        <dbReference type="ARBA" id="ARBA00022605"/>
    </source>
</evidence>
<accession>A0A937ANA8</accession>
<proteinExistence type="inferred from homology"/>
<dbReference type="InterPro" id="IPR006062">
    <property type="entry name" value="His_biosynth"/>
</dbReference>